<gene>
    <name evidence="2" type="ORF">M8523_35430</name>
</gene>
<dbReference type="Proteomes" id="UP001165667">
    <property type="component" value="Unassembled WGS sequence"/>
</dbReference>
<dbReference type="RefSeq" id="WP_282589518.1">
    <property type="nucleotide sequence ID" value="NZ_JAMOIM010000100.1"/>
</dbReference>
<name>A0AA42CMW9_9HYPH</name>
<feature type="region of interest" description="Disordered" evidence="1">
    <location>
        <begin position="68"/>
        <end position="93"/>
    </location>
</feature>
<dbReference type="AlphaFoldDB" id="A0AA42CMW9"/>
<reference evidence="2" key="1">
    <citation type="submission" date="2022-05" db="EMBL/GenBank/DDBJ databases">
        <authorList>
            <person name="Pankratov T."/>
        </authorList>
    </citation>
    <scope>NUCLEOTIDE SEQUENCE</scope>
    <source>
        <strain evidence="2">BP6-180914</strain>
    </source>
</reference>
<sequence>MRPRSEPDPIFLPDAEIAKRVSMSQAQWEATAVVLERSGLPKRDPLFNNQRCWPSVRAFLFRRSGHADPTAEASSIVENLDAFRTPRRRRAGT</sequence>
<keyword evidence="3" id="KW-1185">Reference proteome</keyword>
<comment type="caution">
    <text evidence="2">The sequence shown here is derived from an EMBL/GenBank/DDBJ whole genome shotgun (WGS) entry which is preliminary data.</text>
</comment>
<organism evidence="2 3">
    <name type="scientific">Lichenifustis flavocetrariae</name>
    <dbReference type="NCBI Taxonomy" id="2949735"/>
    <lineage>
        <taxon>Bacteria</taxon>
        <taxon>Pseudomonadati</taxon>
        <taxon>Pseudomonadota</taxon>
        <taxon>Alphaproteobacteria</taxon>
        <taxon>Hyphomicrobiales</taxon>
        <taxon>Lichenihabitantaceae</taxon>
        <taxon>Lichenifustis</taxon>
    </lineage>
</organism>
<proteinExistence type="predicted"/>
<evidence type="ECO:0000313" key="3">
    <source>
        <dbReference type="Proteomes" id="UP001165667"/>
    </source>
</evidence>
<accession>A0AA42CMW9</accession>
<evidence type="ECO:0000256" key="1">
    <source>
        <dbReference type="SAM" id="MobiDB-lite"/>
    </source>
</evidence>
<dbReference type="EMBL" id="JAMOIM010000100">
    <property type="protein sequence ID" value="MCW6513144.1"/>
    <property type="molecule type" value="Genomic_DNA"/>
</dbReference>
<protein>
    <submittedName>
        <fullName evidence="2">Uncharacterized protein</fullName>
    </submittedName>
</protein>
<evidence type="ECO:0000313" key="2">
    <source>
        <dbReference type="EMBL" id="MCW6513144.1"/>
    </source>
</evidence>